<dbReference type="Proteomes" id="UP000078084">
    <property type="component" value="Plasmid unnamed"/>
</dbReference>
<keyword evidence="2" id="KW-0614">Plasmid</keyword>
<geneLocation type="plasmid" evidence="2 3">
    <name>unnamed</name>
</geneLocation>
<evidence type="ECO:0000313" key="3">
    <source>
        <dbReference type="Proteomes" id="UP000078084"/>
    </source>
</evidence>
<dbReference type="GO" id="GO:0006355">
    <property type="term" value="P:regulation of DNA-templated transcription"/>
    <property type="evidence" value="ECO:0007669"/>
    <property type="project" value="InterPro"/>
</dbReference>
<evidence type="ECO:0000313" key="2">
    <source>
        <dbReference type="EMBL" id="KKO70259.1"/>
    </source>
</evidence>
<sequence length="89" mass="9688">MAKKPADLSGLVATKGAAAPVADMPTRTSQPAPAESGDDAANNVPLNFRVSADLRRRFRLYAAAHDLKLNALLKIIFEEYEDRHGRIDV</sequence>
<dbReference type="RefSeq" id="WP_068366115.1">
    <property type="nucleotide sequence ID" value="NZ_CM004382.1"/>
</dbReference>
<evidence type="ECO:0000256" key="1">
    <source>
        <dbReference type="SAM" id="MobiDB-lite"/>
    </source>
</evidence>
<gene>
    <name evidence="2" type="ORF">AAV32_17445</name>
</gene>
<proteinExistence type="predicted"/>
<reference evidence="2 3" key="1">
    <citation type="submission" date="2015-04" db="EMBL/GenBank/DDBJ databases">
        <title>Genome sequence of Kerstersia gyiorum CG1.</title>
        <authorList>
            <person name="Greninger A.L."/>
            <person name="Kozyreva V."/>
            <person name="Chaturvedi V."/>
        </authorList>
    </citation>
    <scope>NUCLEOTIDE SEQUENCE [LARGE SCALE GENOMIC DNA]</scope>
    <source>
        <strain evidence="2 3">CG1</strain>
        <plasmid evidence="2 3">unnamed</plasmid>
    </source>
</reference>
<protein>
    <submittedName>
        <fullName evidence="2">Uncharacterized protein</fullName>
    </submittedName>
</protein>
<accession>A0A171KMZ2</accession>
<dbReference type="AlphaFoldDB" id="A0A171KMZ2"/>
<dbReference type="InterPro" id="IPR056972">
    <property type="entry name" value="RHH_dom-containing"/>
</dbReference>
<name>A0A171KMZ2_9BURK</name>
<organism evidence="2 3">
    <name type="scientific">Kerstersia gyiorum</name>
    <dbReference type="NCBI Taxonomy" id="206506"/>
    <lineage>
        <taxon>Bacteria</taxon>
        <taxon>Pseudomonadati</taxon>
        <taxon>Pseudomonadota</taxon>
        <taxon>Betaproteobacteria</taxon>
        <taxon>Burkholderiales</taxon>
        <taxon>Alcaligenaceae</taxon>
        <taxon>Kerstersia</taxon>
    </lineage>
</organism>
<dbReference type="EMBL" id="LBNE01000032">
    <property type="protein sequence ID" value="KKO70259.1"/>
    <property type="molecule type" value="Genomic_DNA"/>
</dbReference>
<feature type="region of interest" description="Disordered" evidence="1">
    <location>
        <begin position="17"/>
        <end position="42"/>
    </location>
</feature>
<dbReference type="InterPro" id="IPR013321">
    <property type="entry name" value="Arc_rbn_hlx_hlx"/>
</dbReference>
<dbReference type="PATRIC" id="fig|206506.3.peg.2"/>
<comment type="caution">
    <text evidence="2">The sequence shown here is derived from an EMBL/GenBank/DDBJ whole genome shotgun (WGS) entry which is preliminary data.</text>
</comment>
<dbReference type="Pfam" id="PF23807">
    <property type="entry name" value="RHH_10"/>
    <property type="match status" value="1"/>
</dbReference>
<keyword evidence="3" id="KW-1185">Reference proteome</keyword>
<dbReference type="Gene3D" id="1.10.1220.10">
    <property type="entry name" value="Met repressor-like"/>
    <property type="match status" value="1"/>
</dbReference>